<evidence type="ECO:0000313" key="2">
    <source>
        <dbReference type="EMBL" id="MER7375365.1"/>
    </source>
</evidence>
<dbReference type="EMBL" id="JBEPFB010000010">
    <property type="protein sequence ID" value="MER7375365.1"/>
    <property type="molecule type" value="Genomic_DNA"/>
</dbReference>
<dbReference type="Proteomes" id="UP001486207">
    <property type="component" value="Unassembled WGS sequence"/>
</dbReference>
<dbReference type="Pfam" id="PF13707">
    <property type="entry name" value="RloB"/>
    <property type="match status" value="1"/>
</dbReference>
<dbReference type="RefSeq" id="WP_190072515.1">
    <property type="nucleotide sequence ID" value="NZ_BNBM01000010.1"/>
</dbReference>
<accession>A0ABV1XUW8</accession>
<gene>
    <name evidence="2" type="ORF">ABT384_22280</name>
</gene>
<organism evidence="2 3">
    <name type="scientific">Streptomyces lanatus</name>
    <dbReference type="NCBI Taxonomy" id="66900"/>
    <lineage>
        <taxon>Bacteria</taxon>
        <taxon>Bacillati</taxon>
        <taxon>Actinomycetota</taxon>
        <taxon>Actinomycetes</taxon>
        <taxon>Kitasatosporales</taxon>
        <taxon>Streptomycetaceae</taxon>
        <taxon>Streptomyces</taxon>
    </lineage>
</organism>
<name>A0ABV1XUW8_9ACTN</name>
<evidence type="ECO:0000313" key="3">
    <source>
        <dbReference type="Proteomes" id="UP001486207"/>
    </source>
</evidence>
<reference evidence="2 3" key="1">
    <citation type="submission" date="2024-06" db="EMBL/GenBank/DDBJ databases">
        <title>The Natural Products Discovery Center: Release of the First 8490 Sequenced Strains for Exploring Actinobacteria Biosynthetic Diversity.</title>
        <authorList>
            <person name="Kalkreuter E."/>
            <person name="Kautsar S.A."/>
            <person name="Yang D."/>
            <person name="Bader C.D."/>
            <person name="Teijaro C.N."/>
            <person name="Fluegel L."/>
            <person name="Davis C.M."/>
            <person name="Simpson J.R."/>
            <person name="Lauterbach L."/>
            <person name="Steele A.D."/>
            <person name="Gui C."/>
            <person name="Meng S."/>
            <person name="Li G."/>
            <person name="Viehrig K."/>
            <person name="Ye F."/>
            <person name="Su P."/>
            <person name="Kiefer A.F."/>
            <person name="Nichols A."/>
            <person name="Cepeda A.J."/>
            <person name="Yan W."/>
            <person name="Fan B."/>
            <person name="Jiang Y."/>
            <person name="Adhikari A."/>
            <person name="Zheng C.-J."/>
            <person name="Schuster L."/>
            <person name="Cowan T.M."/>
            <person name="Smanski M.J."/>
            <person name="Chevrette M.G."/>
            <person name="De Carvalho L.P.S."/>
            <person name="Shen B."/>
        </authorList>
    </citation>
    <scope>NUCLEOTIDE SEQUENCE [LARGE SCALE GENOMIC DNA]</scope>
    <source>
        <strain evidence="2 3">NPDC000155</strain>
    </source>
</reference>
<evidence type="ECO:0000256" key="1">
    <source>
        <dbReference type="SAM" id="MobiDB-lite"/>
    </source>
</evidence>
<protein>
    <submittedName>
        <fullName evidence="2">RloB family protein</fullName>
    </submittedName>
</protein>
<keyword evidence="3" id="KW-1185">Reference proteome</keyword>
<sequence length="238" mass="27308">MARVKGRDGVSRGKKPRAGDRPREVYVFTEGEVTEPEFVEYVMEHGTRAQQGRRINHYIENAAASSSRRKPLPLVEDAIDKLTEVRRAAKRAGLKPEDWNWPQVWCLFDRDQHKDIPTAFSRAKKAGVHIAYSHPCFELWRLLHYQNYTSTFGGVCDDVAGRLKRQPGLLQTYGANSQTVSPEDAKRIKPGQLARNYKKARQYAQQINAVHTGPDQNHWDPYTDVWRFVEEGLGVVDY</sequence>
<comment type="caution">
    <text evidence="2">The sequence shown here is derived from an EMBL/GenBank/DDBJ whole genome shotgun (WGS) entry which is preliminary data.</text>
</comment>
<feature type="region of interest" description="Disordered" evidence="1">
    <location>
        <begin position="1"/>
        <end position="23"/>
    </location>
</feature>
<dbReference type="InterPro" id="IPR025591">
    <property type="entry name" value="RloB"/>
</dbReference>
<proteinExistence type="predicted"/>